<dbReference type="InterPro" id="IPR013096">
    <property type="entry name" value="Cupin_2"/>
</dbReference>
<dbReference type="RefSeq" id="WP_189406765.1">
    <property type="nucleotide sequence ID" value="NZ_BMXP01000006.1"/>
</dbReference>
<feature type="chain" id="PRO_5037366136" description="Cupin type-2 domain-containing protein" evidence="2">
    <location>
        <begin position="22"/>
        <end position="146"/>
    </location>
</feature>
<dbReference type="EMBL" id="BMXP01000006">
    <property type="protein sequence ID" value="GGW89300.1"/>
    <property type="molecule type" value="Genomic_DNA"/>
</dbReference>
<name>A0A918JM46_9ALTE</name>
<reference evidence="4" key="1">
    <citation type="journal article" date="2014" name="Int. J. Syst. Evol. Microbiol.">
        <title>Complete genome sequence of Corynebacterium casei LMG S-19264T (=DSM 44701T), isolated from a smear-ripened cheese.</title>
        <authorList>
            <consortium name="US DOE Joint Genome Institute (JGI-PGF)"/>
            <person name="Walter F."/>
            <person name="Albersmeier A."/>
            <person name="Kalinowski J."/>
            <person name="Ruckert C."/>
        </authorList>
    </citation>
    <scope>NUCLEOTIDE SEQUENCE</scope>
    <source>
        <strain evidence="4">KCTC 22164</strain>
    </source>
</reference>
<comment type="caution">
    <text evidence="4">The sequence shown here is derived from an EMBL/GenBank/DDBJ whole genome shotgun (WGS) entry which is preliminary data.</text>
</comment>
<dbReference type="PANTHER" id="PTHR35848:SF6">
    <property type="entry name" value="CUPIN TYPE-2 DOMAIN-CONTAINING PROTEIN"/>
    <property type="match status" value="1"/>
</dbReference>
<evidence type="ECO:0000313" key="4">
    <source>
        <dbReference type="EMBL" id="GGW89300.1"/>
    </source>
</evidence>
<dbReference type="InterPro" id="IPR011051">
    <property type="entry name" value="RmlC_Cupin_sf"/>
</dbReference>
<dbReference type="Pfam" id="PF07883">
    <property type="entry name" value="Cupin_2"/>
    <property type="match status" value="1"/>
</dbReference>
<evidence type="ECO:0000256" key="2">
    <source>
        <dbReference type="SAM" id="SignalP"/>
    </source>
</evidence>
<dbReference type="Proteomes" id="UP000631300">
    <property type="component" value="Unassembled WGS sequence"/>
</dbReference>
<dbReference type="InterPro" id="IPR051610">
    <property type="entry name" value="GPI/OXD"/>
</dbReference>
<keyword evidence="2" id="KW-0732">Signal</keyword>
<gene>
    <name evidence="4" type="ORF">GCM10007391_24410</name>
</gene>
<sequence length="146" mass="15743">MSQVIKVSTLCLALLSISAQAETIETGVISQAEAEVEKGDGWAFYSYFTGSSYGVDKTLTGMAVIEPGQQIHPPHQHADEEYLLITQGQGEWSVEGETFSASAGDMLYAAPWDAHGVKNTGDSPLVFVVFKWHSKNNAVPPKPDAK</sequence>
<keyword evidence="5" id="KW-1185">Reference proteome</keyword>
<dbReference type="PANTHER" id="PTHR35848">
    <property type="entry name" value="OXALATE-BINDING PROTEIN"/>
    <property type="match status" value="1"/>
</dbReference>
<dbReference type="SUPFAM" id="SSF51182">
    <property type="entry name" value="RmlC-like cupins"/>
    <property type="match status" value="1"/>
</dbReference>
<dbReference type="AlphaFoldDB" id="A0A918JM46"/>
<protein>
    <recommendedName>
        <fullName evidence="3">Cupin type-2 domain-containing protein</fullName>
    </recommendedName>
</protein>
<reference evidence="4" key="2">
    <citation type="submission" date="2020-09" db="EMBL/GenBank/DDBJ databases">
        <authorList>
            <person name="Sun Q."/>
            <person name="Kim S."/>
        </authorList>
    </citation>
    <scope>NUCLEOTIDE SEQUENCE</scope>
    <source>
        <strain evidence="4">KCTC 22164</strain>
    </source>
</reference>
<feature type="domain" description="Cupin type-2" evidence="3">
    <location>
        <begin position="62"/>
        <end position="129"/>
    </location>
</feature>
<dbReference type="GO" id="GO:0046872">
    <property type="term" value="F:metal ion binding"/>
    <property type="evidence" value="ECO:0007669"/>
    <property type="project" value="UniProtKB-KW"/>
</dbReference>
<evidence type="ECO:0000256" key="1">
    <source>
        <dbReference type="ARBA" id="ARBA00022723"/>
    </source>
</evidence>
<evidence type="ECO:0000259" key="3">
    <source>
        <dbReference type="Pfam" id="PF07883"/>
    </source>
</evidence>
<feature type="signal peptide" evidence="2">
    <location>
        <begin position="1"/>
        <end position="21"/>
    </location>
</feature>
<keyword evidence="1" id="KW-0479">Metal-binding</keyword>
<dbReference type="InterPro" id="IPR014710">
    <property type="entry name" value="RmlC-like_jellyroll"/>
</dbReference>
<organism evidence="4 5">
    <name type="scientific">Alteromonas halophila</name>
    <dbReference type="NCBI Taxonomy" id="516698"/>
    <lineage>
        <taxon>Bacteria</taxon>
        <taxon>Pseudomonadati</taxon>
        <taxon>Pseudomonadota</taxon>
        <taxon>Gammaproteobacteria</taxon>
        <taxon>Alteromonadales</taxon>
        <taxon>Alteromonadaceae</taxon>
        <taxon>Alteromonas/Salinimonas group</taxon>
        <taxon>Alteromonas</taxon>
    </lineage>
</organism>
<dbReference type="Gene3D" id="2.60.120.10">
    <property type="entry name" value="Jelly Rolls"/>
    <property type="match status" value="1"/>
</dbReference>
<proteinExistence type="predicted"/>
<accession>A0A918JM46</accession>
<evidence type="ECO:0000313" key="5">
    <source>
        <dbReference type="Proteomes" id="UP000631300"/>
    </source>
</evidence>